<dbReference type="InterPro" id="IPR016181">
    <property type="entry name" value="Acyl_CoA_acyltransferase"/>
</dbReference>
<dbReference type="EMBL" id="FNPG01000012">
    <property type="protein sequence ID" value="SDY28879.1"/>
    <property type="molecule type" value="Genomic_DNA"/>
</dbReference>
<dbReference type="CDD" id="cd04301">
    <property type="entry name" value="NAT_SF"/>
    <property type="match status" value="1"/>
</dbReference>
<keyword evidence="5" id="KW-1185">Reference proteome</keyword>
<dbReference type="InterPro" id="IPR050680">
    <property type="entry name" value="YpeA/RimI_acetyltransf"/>
</dbReference>
<dbReference type="PANTHER" id="PTHR43420">
    <property type="entry name" value="ACETYLTRANSFERASE"/>
    <property type="match status" value="1"/>
</dbReference>
<dbReference type="STRING" id="1122142.SAMN02910414_01215"/>
<dbReference type="Proteomes" id="UP000183918">
    <property type="component" value="Unassembled WGS sequence"/>
</dbReference>
<dbReference type="Pfam" id="PF00583">
    <property type="entry name" value="Acetyltransf_1"/>
    <property type="match status" value="1"/>
</dbReference>
<dbReference type="SUPFAM" id="SSF55729">
    <property type="entry name" value="Acyl-CoA N-acyltransferases (Nat)"/>
    <property type="match status" value="1"/>
</dbReference>
<keyword evidence="2" id="KW-0012">Acyltransferase</keyword>
<dbReference type="AlphaFoldDB" id="A0A1H3INM0"/>
<feature type="domain" description="N-acetyltransferase" evidence="3">
    <location>
        <begin position="1"/>
        <end position="159"/>
    </location>
</feature>
<dbReference type="PANTHER" id="PTHR43420:SF52">
    <property type="entry name" value="N-ACETYLTRANSFERASE YODP"/>
    <property type="match status" value="1"/>
</dbReference>
<sequence>MNIELAKSNDKEEILQLYKSQLGKKYCPWNEYYPEAQEIDFDLSRDSLFVMRDEGKIIAAISIDDDESVTNLPYWTPRLQPGAELSRLAVAIDYQSQGLAKKMIIHGMKEIKKRGFKSLHFLVNKTNLKALKCYDAFGFDKVGECELYNQPMLCYEKEL</sequence>
<evidence type="ECO:0000256" key="2">
    <source>
        <dbReference type="ARBA" id="ARBA00023315"/>
    </source>
</evidence>
<accession>A0A1H3INM0</accession>
<dbReference type="Gene3D" id="3.40.630.30">
    <property type="match status" value="1"/>
</dbReference>
<protein>
    <submittedName>
        <fullName evidence="4">Acetyltransferase (GNAT) family protein</fullName>
    </submittedName>
</protein>
<evidence type="ECO:0000313" key="4">
    <source>
        <dbReference type="EMBL" id="SDY28879.1"/>
    </source>
</evidence>
<reference evidence="4 5" key="1">
    <citation type="submission" date="2016-10" db="EMBL/GenBank/DDBJ databases">
        <authorList>
            <person name="de Groot N.N."/>
        </authorList>
    </citation>
    <scope>NUCLEOTIDE SEQUENCE [LARGE SCALE GENOMIC DNA]</scope>
    <source>
        <strain evidence="4 5">DSM 14045</strain>
    </source>
</reference>
<dbReference type="InterPro" id="IPR000182">
    <property type="entry name" value="GNAT_dom"/>
</dbReference>
<dbReference type="GO" id="GO:0016747">
    <property type="term" value="F:acyltransferase activity, transferring groups other than amino-acyl groups"/>
    <property type="evidence" value="ECO:0007669"/>
    <property type="project" value="InterPro"/>
</dbReference>
<dbReference type="PROSITE" id="PS51186">
    <property type="entry name" value="GNAT"/>
    <property type="match status" value="1"/>
</dbReference>
<keyword evidence="1 4" id="KW-0808">Transferase</keyword>
<evidence type="ECO:0000256" key="1">
    <source>
        <dbReference type="ARBA" id="ARBA00022679"/>
    </source>
</evidence>
<dbReference type="OrthoDB" id="2000632at2"/>
<gene>
    <name evidence="4" type="ORF">SAMN02910414_01215</name>
</gene>
<evidence type="ECO:0000313" key="5">
    <source>
        <dbReference type="Proteomes" id="UP000183918"/>
    </source>
</evidence>
<organism evidence="4 5">
    <name type="scientific">Lachnobacterium bovis DSM 14045</name>
    <dbReference type="NCBI Taxonomy" id="1122142"/>
    <lineage>
        <taxon>Bacteria</taxon>
        <taxon>Bacillati</taxon>
        <taxon>Bacillota</taxon>
        <taxon>Clostridia</taxon>
        <taxon>Lachnospirales</taxon>
        <taxon>Lachnospiraceae</taxon>
        <taxon>Lachnobacterium</taxon>
    </lineage>
</organism>
<evidence type="ECO:0000259" key="3">
    <source>
        <dbReference type="PROSITE" id="PS51186"/>
    </source>
</evidence>
<proteinExistence type="predicted"/>
<name>A0A1H3INM0_9FIRM</name>
<dbReference type="RefSeq" id="WP_074717082.1">
    <property type="nucleotide sequence ID" value="NZ_FNPG01000012.1"/>
</dbReference>